<sequence length="289" mass="31894">MLPMAKDTTNKYAVVTGSNKGIGFEIVRQLASKGIIVVLAARDENKGLEAVEKLKASGLSHHLVLFHKLDVTDTPTILSLAEFIKTQFGKLDILDALQASGYRVTKGDAEVDWNKIVTQDYELSMKCLKTNYYGTKQTCEALLPLLQLSDSPRIVNLSSYVSALKDLPEKARKVLEDVESLTEEKIEMVLNDYLKDFEEGEAGNRGWCPFSSAYKVSKAVVNAYTRVLAKRYPQMYVNCVCPGFVKTDINFNSGTLTVEEGAESPVTLALLPDGGPTGRFFSCKQEAPF</sequence>
<name>A0ACC1YWJ0_MELAZ</name>
<evidence type="ECO:0000313" key="2">
    <source>
        <dbReference type="Proteomes" id="UP001164539"/>
    </source>
</evidence>
<organism evidence="1 2">
    <name type="scientific">Melia azedarach</name>
    <name type="common">Chinaberry tree</name>
    <dbReference type="NCBI Taxonomy" id="155640"/>
    <lineage>
        <taxon>Eukaryota</taxon>
        <taxon>Viridiplantae</taxon>
        <taxon>Streptophyta</taxon>
        <taxon>Embryophyta</taxon>
        <taxon>Tracheophyta</taxon>
        <taxon>Spermatophyta</taxon>
        <taxon>Magnoliopsida</taxon>
        <taxon>eudicotyledons</taxon>
        <taxon>Gunneridae</taxon>
        <taxon>Pentapetalae</taxon>
        <taxon>rosids</taxon>
        <taxon>malvids</taxon>
        <taxon>Sapindales</taxon>
        <taxon>Meliaceae</taxon>
        <taxon>Melia</taxon>
    </lineage>
</organism>
<dbReference type="Proteomes" id="UP001164539">
    <property type="component" value="Chromosome 1"/>
</dbReference>
<evidence type="ECO:0000313" key="1">
    <source>
        <dbReference type="EMBL" id="KAJ4726975.1"/>
    </source>
</evidence>
<keyword evidence="2" id="KW-1185">Reference proteome</keyword>
<dbReference type="EMBL" id="CM051394">
    <property type="protein sequence ID" value="KAJ4726975.1"/>
    <property type="molecule type" value="Genomic_DNA"/>
</dbReference>
<proteinExistence type="predicted"/>
<gene>
    <name evidence="1" type="ORF">OWV82_000152</name>
</gene>
<accession>A0ACC1YWJ0</accession>
<comment type="caution">
    <text evidence="1">The sequence shown here is derived from an EMBL/GenBank/DDBJ whole genome shotgun (WGS) entry which is preliminary data.</text>
</comment>
<reference evidence="1 2" key="1">
    <citation type="journal article" date="2023" name="Science">
        <title>Complex scaffold remodeling in plant triterpene biosynthesis.</title>
        <authorList>
            <person name="De La Pena R."/>
            <person name="Hodgson H."/>
            <person name="Liu J.C."/>
            <person name="Stephenson M.J."/>
            <person name="Martin A.C."/>
            <person name="Owen C."/>
            <person name="Harkess A."/>
            <person name="Leebens-Mack J."/>
            <person name="Jimenez L.E."/>
            <person name="Osbourn A."/>
            <person name="Sattely E.S."/>
        </authorList>
    </citation>
    <scope>NUCLEOTIDE SEQUENCE [LARGE SCALE GENOMIC DNA]</scope>
    <source>
        <strain evidence="2">cv. JPN11</strain>
        <tissue evidence="1">Leaf</tissue>
    </source>
</reference>
<protein>
    <submittedName>
        <fullName evidence="1">(+)-neomenthol dehydrogenase</fullName>
    </submittedName>
</protein>